<evidence type="ECO:0000256" key="7">
    <source>
        <dbReference type="SAM" id="Phobius"/>
    </source>
</evidence>
<organism evidence="9 10">
    <name type="scientific">Olleya marilimosa</name>
    <dbReference type="NCBI Taxonomy" id="272164"/>
    <lineage>
        <taxon>Bacteria</taxon>
        <taxon>Pseudomonadati</taxon>
        <taxon>Bacteroidota</taxon>
        <taxon>Flavobacteriia</taxon>
        <taxon>Flavobacteriales</taxon>
        <taxon>Flavobacteriaceae</taxon>
    </lineage>
</organism>
<feature type="transmembrane region" description="Helical" evidence="7">
    <location>
        <begin position="152"/>
        <end position="170"/>
    </location>
</feature>
<protein>
    <submittedName>
        <fullName evidence="9">Sulfatase-like hydrolase/transferase</fullName>
    </submittedName>
</protein>
<evidence type="ECO:0000256" key="2">
    <source>
        <dbReference type="ARBA" id="ARBA00022475"/>
    </source>
</evidence>
<dbReference type="InterPro" id="IPR058130">
    <property type="entry name" value="PEA_transf_C"/>
</dbReference>
<sequence>MKNKLTKNIISLFKLASIISIPLFGLILLGFFVIPESLIYIKEVIGFGFLTLIVFSITVIFSSNKVRQFLSLIFLTLLSFLVFVKLSFYHNYGVKISASALFVIFETDTTESSDFLSNYFDGFVFGLAIMFTIILPVFAKWLLVKTNISGRFRYISVLAISTVVASSYAINKRFDAENIVVTSITSYSEFISLRKDLKTDLAKPVSNYVNVAKIDTTAQTHVVIIGEATSNWHMQLYGYNRPTNPKLSKIREQLIVFDSVISPHVHTVMSLDKILTLSDMHAPNKKDNTSVVQLANAAGYDTYWISNQRPVGLHERISSIIANAAKEKYFVATDNSDDIIYDEALLPILDKVLKKPSKQKIIFLHLIGTHGRYSSRFPESYNYFKDNSLNTKFKHDQAFKLINEYDNAIRYNDNIVNSVIDKVRQQNTNSFVLYFSDHGDELFDTIDFIGHNEYQATRPMYEVPFIAWLSDEYKLNFNQTKRYNNFTNRAYNLEDFIYSFADLAKINFKQMDSTKSVFSDLFFRKPRLIRDNEDYDLRLKTLEN</sequence>
<dbReference type="EMBL" id="JACXXH010000005">
    <property type="protein sequence ID" value="MBD3863901.1"/>
    <property type="molecule type" value="Genomic_DNA"/>
</dbReference>
<feature type="transmembrane region" description="Helical" evidence="7">
    <location>
        <begin position="12"/>
        <end position="34"/>
    </location>
</feature>
<evidence type="ECO:0000259" key="8">
    <source>
        <dbReference type="Pfam" id="PF00884"/>
    </source>
</evidence>
<feature type="transmembrane region" description="Helical" evidence="7">
    <location>
        <begin position="123"/>
        <end position="143"/>
    </location>
</feature>
<reference evidence="9 10" key="1">
    <citation type="submission" date="2020-09" db="EMBL/GenBank/DDBJ databases">
        <title>Bacillus nautilus sp. nov., Chryseoglobus crepusculi sp. nov, and Psychrobacter noctis sp. nov., isolated from deep-sea sponges from the equatorial Atlantic.</title>
        <authorList>
            <person name="Stennett H.L."/>
            <person name="Williams S.E."/>
        </authorList>
    </citation>
    <scope>NUCLEOTIDE SEQUENCE [LARGE SCALE GENOMIC DNA]</scope>
    <source>
        <strain evidence="9 10">28M-24</strain>
    </source>
</reference>
<feature type="transmembrane region" description="Helical" evidence="7">
    <location>
        <begin position="69"/>
        <end position="89"/>
    </location>
</feature>
<evidence type="ECO:0000256" key="5">
    <source>
        <dbReference type="ARBA" id="ARBA00022989"/>
    </source>
</evidence>
<dbReference type="SUPFAM" id="SSF53649">
    <property type="entry name" value="Alkaline phosphatase-like"/>
    <property type="match status" value="1"/>
</dbReference>
<comment type="caution">
    <text evidence="9">The sequence shown here is derived from an EMBL/GenBank/DDBJ whole genome shotgun (WGS) entry which is preliminary data.</text>
</comment>
<proteinExistence type="predicted"/>
<keyword evidence="4 7" id="KW-0812">Transmembrane</keyword>
<dbReference type="InterPro" id="IPR017850">
    <property type="entry name" value="Alkaline_phosphatase_core_sf"/>
</dbReference>
<dbReference type="RefSeq" id="WP_191099871.1">
    <property type="nucleotide sequence ID" value="NZ_JACXXF010000004.1"/>
</dbReference>
<keyword evidence="10" id="KW-1185">Reference proteome</keyword>
<evidence type="ECO:0000313" key="9">
    <source>
        <dbReference type="EMBL" id="MBD3863901.1"/>
    </source>
</evidence>
<evidence type="ECO:0000256" key="3">
    <source>
        <dbReference type="ARBA" id="ARBA00022679"/>
    </source>
</evidence>
<feature type="domain" description="Sulfatase N-terminal" evidence="8">
    <location>
        <begin position="220"/>
        <end position="505"/>
    </location>
</feature>
<dbReference type="InterPro" id="IPR000917">
    <property type="entry name" value="Sulfatase_N"/>
</dbReference>
<dbReference type="CDD" id="cd16017">
    <property type="entry name" value="LptA"/>
    <property type="match status" value="1"/>
</dbReference>
<keyword evidence="6 7" id="KW-0472">Membrane</keyword>
<name>A0ABR8LUP8_9FLAO</name>
<keyword evidence="5 7" id="KW-1133">Transmembrane helix</keyword>
<keyword evidence="3" id="KW-0808">Transferase</keyword>
<comment type="subcellular location">
    <subcellularLocation>
        <location evidence="1">Cell membrane</location>
        <topology evidence="1">Multi-pass membrane protein</topology>
    </subcellularLocation>
</comment>
<dbReference type="Gene3D" id="3.40.720.10">
    <property type="entry name" value="Alkaline Phosphatase, subunit A"/>
    <property type="match status" value="1"/>
</dbReference>
<evidence type="ECO:0000256" key="6">
    <source>
        <dbReference type="ARBA" id="ARBA00023136"/>
    </source>
</evidence>
<feature type="transmembrane region" description="Helical" evidence="7">
    <location>
        <begin position="40"/>
        <end position="62"/>
    </location>
</feature>
<dbReference type="Proteomes" id="UP000627521">
    <property type="component" value="Unassembled WGS sequence"/>
</dbReference>
<dbReference type="InterPro" id="IPR040423">
    <property type="entry name" value="PEA_transferase"/>
</dbReference>
<keyword evidence="2" id="KW-1003">Cell membrane</keyword>
<gene>
    <name evidence="9" type="ORF">IEG06_10600</name>
</gene>
<dbReference type="PANTHER" id="PTHR30443">
    <property type="entry name" value="INNER MEMBRANE PROTEIN"/>
    <property type="match status" value="1"/>
</dbReference>
<dbReference type="Pfam" id="PF00884">
    <property type="entry name" value="Sulfatase"/>
    <property type="match status" value="1"/>
</dbReference>
<evidence type="ECO:0000313" key="10">
    <source>
        <dbReference type="Proteomes" id="UP000627521"/>
    </source>
</evidence>
<evidence type="ECO:0000256" key="4">
    <source>
        <dbReference type="ARBA" id="ARBA00022692"/>
    </source>
</evidence>
<accession>A0ABR8LUP8</accession>
<evidence type="ECO:0000256" key="1">
    <source>
        <dbReference type="ARBA" id="ARBA00004651"/>
    </source>
</evidence>
<dbReference type="PANTHER" id="PTHR30443:SF2">
    <property type="entry name" value="PHOSPHOETHANOLAMINE TRANSFERASE EPTC"/>
    <property type="match status" value="1"/>
</dbReference>